<evidence type="ECO:0000313" key="3">
    <source>
        <dbReference type="EMBL" id="EGC35684.1"/>
    </source>
</evidence>
<dbReference type="KEGG" id="dpp:DICPUDRAFT_33021"/>
<feature type="domain" description="ComC supersandwich" evidence="2">
    <location>
        <begin position="1"/>
        <end position="135"/>
    </location>
</feature>
<dbReference type="PANTHER" id="PTHR24032:SF39">
    <property type="entry name" value="EGF-LIKE DOMAIN-CONTAINING PROTEIN"/>
    <property type="match status" value="1"/>
</dbReference>
<dbReference type="eggNOG" id="ENOG502SC7H">
    <property type="taxonomic scope" value="Eukaryota"/>
</dbReference>
<dbReference type="GeneID" id="10500973"/>
<dbReference type="InterPro" id="IPR053331">
    <property type="entry name" value="EGF-like_comC"/>
</dbReference>
<dbReference type="PANTHER" id="PTHR24032">
    <property type="entry name" value="EGF-LIKE DOMAIN-CONTAINING PROTEIN-RELATED-RELATED"/>
    <property type="match status" value="1"/>
</dbReference>
<keyword evidence="1" id="KW-0472">Membrane</keyword>
<dbReference type="Pfam" id="PF22933">
    <property type="entry name" value="ComC_SSD"/>
    <property type="match status" value="1"/>
</dbReference>
<evidence type="ECO:0000259" key="2">
    <source>
        <dbReference type="Pfam" id="PF22933"/>
    </source>
</evidence>
<keyword evidence="4" id="KW-1185">Reference proteome</keyword>
<dbReference type="Proteomes" id="UP000001064">
    <property type="component" value="Unassembled WGS sequence"/>
</dbReference>
<dbReference type="RefSeq" id="XP_003287784.1">
    <property type="nucleotide sequence ID" value="XM_003287736.1"/>
</dbReference>
<evidence type="ECO:0000313" key="4">
    <source>
        <dbReference type="Proteomes" id="UP000001064"/>
    </source>
</evidence>
<dbReference type="EMBL" id="GL871051">
    <property type="protein sequence ID" value="EGC35684.1"/>
    <property type="molecule type" value="Genomic_DNA"/>
</dbReference>
<gene>
    <name evidence="3" type="ORF">DICPUDRAFT_33021</name>
</gene>
<sequence length="196" mass="22104">FSFAGNQFTIIKGGLKLSLSIKDWLFQSNLNTLQVQMSSDIQIDTNRDNKCNNDNNDAEIESSSNNNYLSNNINYLKITKNNRILYARFQDIMLSDNRPTTILAKLISSDKSSVRIGLNLPHCSDCLIDPDFSLLVSTDYKFECKEKSKKWIIAVSVILGVVAFVAIAIGLYVALKKSTVLKIKVYKLKKLLKNNN</sequence>
<keyword evidence="1" id="KW-0812">Transmembrane</keyword>
<proteinExistence type="predicted"/>
<keyword evidence="1" id="KW-1133">Transmembrane helix</keyword>
<dbReference type="InParanoid" id="F0ZK42"/>
<evidence type="ECO:0000256" key="1">
    <source>
        <dbReference type="SAM" id="Phobius"/>
    </source>
</evidence>
<feature type="transmembrane region" description="Helical" evidence="1">
    <location>
        <begin position="151"/>
        <end position="175"/>
    </location>
</feature>
<dbReference type="AlphaFoldDB" id="F0ZK42"/>
<dbReference type="InterPro" id="IPR054484">
    <property type="entry name" value="ComC_SSD"/>
</dbReference>
<dbReference type="OrthoDB" id="26095at2759"/>
<protein>
    <recommendedName>
        <fullName evidence="2">ComC supersandwich domain-containing protein</fullName>
    </recommendedName>
</protein>
<name>F0ZK42_DICPU</name>
<organism evidence="3 4">
    <name type="scientific">Dictyostelium purpureum</name>
    <name type="common">Slime mold</name>
    <dbReference type="NCBI Taxonomy" id="5786"/>
    <lineage>
        <taxon>Eukaryota</taxon>
        <taxon>Amoebozoa</taxon>
        <taxon>Evosea</taxon>
        <taxon>Eumycetozoa</taxon>
        <taxon>Dictyostelia</taxon>
        <taxon>Dictyosteliales</taxon>
        <taxon>Dictyosteliaceae</taxon>
        <taxon>Dictyostelium</taxon>
    </lineage>
</organism>
<dbReference type="VEuPathDB" id="AmoebaDB:DICPUDRAFT_33021"/>
<feature type="non-terminal residue" evidence="3">
    <location>
        <position position="1"/>
    </location>
</feature>
<accession>F0ZK42</accession>
<reference evidence="4" key="1">
    <citation type="journal article" date="2011" name="Genome Biol.">
        <title>Comparative genomics of the social amoebae Dictyostelium discoideum and Dictyostelium purpureum.</title>
        <authorList>
            <consortium name="US DOE Joint Genome Institute (JGI-PGF)"/>
            <person name="Sucgang R."/>
            <person name="Kuo A."/>
            <person name="Tian X."/>
            <person name="Salerno W."/>
            <person name="Parikh A."/>
            <person name="Feasley C.L."/>
            <person name="Dalin E."/>
            <person name="Tu H."/>
            <person name="Huang E."/>
            <person name="Barry K."/>
            <person name="Lindquist E."/>
            <person name="Shapiro H."/>
            <person name="Bruce D."/>
            <person name="Schmutz J."/>
            <person name="Salamov A."/>
            <person name="Fey P."/>
            <person name="Gaudet P."/>
            <person name="Anjard C."/>
            <person name="Babu M.M."/>
            <person name="Basu S."/>
            <person name="Bushmanova Y."/>
            <person name="van der Wel H."/>
            <person name="Katoh-Kurasawa M."/>
            <person name="Dinh C."/>
            <person name="Coutinho P.M."/>
            <person name="Saito T."/>
            <person name="Elias M."/>
            <person name="Schaap P."/>
            <person name="Kay R.R."/>
            <person name="Henrissat B."/>
            <person name="Eichinger L."/>
            <person name="Rivero F."/>
            <person name="Putnam N.H."/>
            <person name="West C.M."/>
            <person name="Loomis W.F."/>
            <person name="Chisholm R.L."/>
            <person name="Shaulsky G."/>
            <person name="Strassmann J.E."/>
            <person name="Queller D.C."/>
            <person name="Kuspa A."/>
            <person name="Grigoriev I.V."/>
        </authorList>
    </citation>
    <scope>NUCLEOTIDE SEQUENCE [LARGE SCALE GENOMIC DNA]</scope>
    <source>
        <strain evidence="4">QSDP1</strain>
    </source>
</reference>